<dbReference type="EMBL" id="CBXE010000101">
    <property type="protein sequence ID" value="CDL84319.1"/>
    <property type="molecule type" value="Genomic_DNA"/>
</dbReference>
<dbReference type="FunFam" id="1.10.1200.10:FF:000005">
    <property type="entry name" value="Nonribosomal peptide synthetase 1"/>
    <property type="match status" value="1"/>
</dbReference>
<keyword evidence="2" id="KW-0596">Phosphopantetheine</keyword>
<dbReference type="InterPro" id="IPR023213">
    <property type="entry name" value="CAT-like_dom_sf"/>
</dbReference>
<dbReference type="PROSITE" id="PS50075">
    <property type="entry name" value="CARRIER"/>
    <property type="match status" value="1"/>
</dbReference>
<sequence>MAAADDELVNNLRTHLSAVLPDYMVPAAFVCLDNLPQTPNGKLDRRALPAPDGDAFARQTYEAPQGETEIALAAIWREVLGIEAISRHDNFFALGGHSLLAMQVMNRIAALGTALPLSELFSSPSLAALAERLHTRFDQQSTLPPILPVSREGMLPLSFVQERLWLLAQLKGVDERYNLPLVWHLRGQLDIAAWQQALNVLFARHEALRSVFVSVDGQLQVHLLAADCGLPLVQHDLRECPNAETALKRLRTEEVYTPFDLSRGPLVRTMLIRLADDDYQFLLTQHHLISDGWSVKILIDELNTLYTAFLAGQPDPLPALAIQYPDYAAWQRQWFSAERMQAQADYWRTTLADAPALLNLPTDRPRSSEQSFVGQVLPINLDEELITGLKRLSAQHNVTLFMTLLSAWTVVLSRLSGQEDIIVGTHSSGRNRQEVEPLIGYFVNTLALRTKVSGELTVAELLAQVRQTTLAAQAHQDLPFEQMVEIVQPSRQLDHTPLCQTMFAWQDYEDPHWTLPGLTVSSIDHDLNITNYDLEIEFFEENGIIAGAINYATALFDQSTMERHIDYLLTVLQTMVDNPQQRIRAI</sequence>
<protein>
    <recommendedName>
        <fullName evidence="4">Carrier domain-containing protein</fullName>
    </recommendedName>
</protein>
<dbReference type="GO" id="GO:0047527">
    <property type="term" value="F:2,3-dihydroxybenzoate-serine ligase activity"/>
    <property type="evidence" value="ECO:0007669"/>
    <property type="project" value="TreeGrafter"/>
</dbReference>
<dbReference type="Pfam" id="PF00668">
    <property type="entry name" value="Condensation"/>
    <property type="match status" value="1"/>
</dbReference>
<dbReference type="SUPFAM" id="SSF47336">
    <property type="entry name" value="ACP-like"/>
    <property type="match status" value="1"/>
</dbReference>
<dbReference type="InterPro" id="IPR036736">
    <property type="entry name" value="ACP-like_sf"/>
</dbReference>
<dbReference type="Proteomes" id="UP000019197">
    <property type="component" value="Unassembled WGS sequence"/>
</dbReference>
<dbReference type="SUPFAM" id="SSF52777">
    <property type="entry name" value="CoA-dependent acyltransferases"/>
    <property type="match status" value="2"/>
</dbReference>
<accession>W1J0R9</accession>
<dbReference type="SUPFAM" id="SSF56801">
    <property type="entry name" value="Acetyl-CoA synthetase-like"/>
    <property type="match status" value="1"/>
</dbReference>
<feature type="domain" description="Carrier" evidence="4">
    <location>
        <begin position="63"/>
        <end position="137"/>
    </location>
</feature>
<dbReference type="PANTHER" id="PTHR45527:SF1">
    <property type="entry name" value="FATTY ACID SYNTHASE"/>
    <property type="match status" value="1"/>
</dbReference>
<dbReference type="GO" id="GO:0009239">
    <property type="term" value="P:enterobactin biosynthetic process"/>
    <property type="evidence" value="ECO:0007669"/>
    <property type="project" value="TreeGrafter"/>
</dbReference>
<name>W1J0R9_9GAMM</name>
<comment type="caution">
    <text evidence="5">The sequence shown here is derived from an EMBL/GenBank/DDBJ whole genome shotgun (WGS) entry which is preliminary data.</text>
</comment>
<evidence type="ECO:0000256" key="2">
    <source>
        <dbReference type="ARBA" id="ARBA00022450"/>
    </source>
</evidence>
<dbReference type="Pfam" id="PF00550">
    <property type="entry name" value="PP-binding"/>
    <property type="match status" value="1"/>
</dbReference>
<keyword evidence="3" id="KW-0597">Phosphoprotein</keyword>
<proteinExistence type="predicted"/>
<reference evidence="5 6" key="1">
    <citation type="submission" date="2013-11" db="EMBL/GenBank/DDBJ databases">
        <title>Draft genome sequence and annotation of the entomopathogenic bacterium, Xenorhabdus cabanillasi strain JM26.</title>
        <authorList>
            <person name="Gualtieri M."/>
            <person name="Ogier J.C."/>
            <person name="Pages S."/>
            <person name="Givaudan A."/>
            <person name="Gaudriault S."/>
        </authorList>
    </citation>
    <scope>NUCLEOTIDE SEQUENCE [LARGE SCALE GENOMIC DNA]</scope>
    <source>
        <strain evidence="5 6">JM26</strain>
    </source>
</reference>
<dbReference type="Gene3D" id="3.30.559.30">
    <property type="entry name" value="Nonribosomal peptide synthetase, condensation domain"/>
    <property type="match status" value="1"/>
</dbReference>
<dbReference type="GO" id="GO:0043041">
    <property type="term" value="P:amino acid activation for nonribosomal peptide biosynthetic process"/>
    <property type="evidence" value="ECO:0007669"/>
    <property type="project" value="TreeGrafter"/>
</dbReference>
<dbReference type="Gene3D" id="1.10.1200.10">
    <property type="entry name" value="ACP-like"/>
    <property type="match status" value="1"/>
</dbReference>
<dbReference type="InterPro" id="IPR045851">
    <property type="entry name" value="AMP-bd_C_sf"/>
</dbReference>
<comment type="cofactor">
    <cofactor evidence="1">
        <name>pantetheine 4'-phosphate</name>
        <dbReference type="ChEBI" id="CHEBI:47942"/>
    </cofactor>
</comment>
<evidence type="ECO:0000313" key="5">
    <source>
        <dbReference type="EMBL" id="CDL84319.1"/>
    </source>
</evidence>
<evidence type="ECO:0000259" key="4">
    <source>
        <dbReference type="PROSITE" id="PS50075"/>
    </source>
</evidence>
<dbReference type="Gene3D" id="3.30.300.30">
    <property type="match status" value="1"/>
</dbReference>
<organism evidence="5 6">
    <name type="scientific">Xenorhabdus cabanillasii JM26</name>
    <dbReference type="NCBI Taxonomy" id="1427517"/>
    <lineage>
        <taxon>Bacteria</taxon>
        <taxon>Pseudomonadati</taxon>
        <taxon>Pseudomonadota</taxon>
        <taxon>Gammaproteobacteria</taxon>
        <taxon>Enterobacterales</taxon>
        <taxon>Morganellaceae</taxon>
        <taxon>Xenorhabdus</taxon>
    </lineage>
</organism>
<dbReference type="InterPro" id="IPR009081">
    <property type="entry name" value="PP-bd_ACP"/>
</dbReference>
<dbReference type="InterPro" id="IPR020806">
    <property type="entry name" value="PKS_PP-bd"/>
</dbReference>
<dbReference type="InterPro" id="IPR001242">
    <property type="entry name" value="Condensation_dom"/>
</dbReference>
<evidence type="ECO:0000256" key="3">
    <source>
        <dbReference type="ARBA" id="ARBA00022553"/>
    </source>
</evidence>
<dbReference type="GO" id="GO:0009366">
    <property type="term" value="C:enterobactin synthetase complex"/>
    <property type="evidence" value="ECO:0007669"/>
    <property type="project" value="TreeGrafter"/>
</dbReference>
<dbReference type="SMART" id="SM00823">
    <property type="entry name" value="PKS_PP"/>
    <property type="match status" value="1"/>
</dbReference>
<dbReference type="PANTHER" id="PTHR45527">
    <property type="entry name" value="NONRIBOSOMAL PEPTIDE SYNTHETASE"/>
    <property type="match status" value="1"/>
</dbReference>
<dbReference type="Gene3D" id="3.30.559.10">
    <property type="entry name" value="Chloramphenicol acetyltransferase-like domain"/>
    <property type="match status" value="1"/>
</dbReference>
<dbReference type="GO" id="GO:0005829">
    <property type="term" value="C:cytosol"/>
    <property type="evidence" value="ECO:0007669"/>
    <property type="project" value="TreeGrafter"/>
</dbReference>
<dbReference type="GO" id="GO:0031177">
    <property type="term" value="F:phosphopantetheine binding"/>
    <property type="evidence" value="ECO:0007669"/>
    <property type="project" value="InterPro"/>
</dbReference>
<dbReference type="CDD" id="cd19531">
    <property type="entry name" value="LCL_NRPS-like"/>
    <property type="match status" value="1"/>
</dbReference>
<dbReference type="AlphaFoldDB" id="W1J0R9"/>
<evidence type="ECO:0000313" key="6">
    <source>
        <dbReference type="Proteomes" id="UP000019197"/>
    </source>
</evidence>
<evidence type="ECO:0000256" key="1">
    <source>
        <dbReference type="ARBA" id="ARBA00001957"/>
    </source>
</evidence>
<gene>
    <name evidence="5" type="ORF">XCR1_190005</name>
</gene>